<dbReference type="Pfam" id="PF12708">
    <property type="entry name" value="Pect-lyase_RHGA_epim"/>
    <property type="match status" value="1"/>
</dbReference>
<name>A0A1C4YW98_MICVI</name>
<organism evidence="3 4">
    <name type="scientific">Micromonospora viridifaciens</name>
    <dbReference type="NCBI Taxonomy" id="1881"/>
    <lineage>
        <taxon>Bacteria</taxon>
        <taxon>Bacillati</taxon>
        <taxon>Actinomycetota</taxon>
        <taxon>Actinomycetes</taxon>
        <taxon>Micromonosporales</taxon>
        <taxon>Micromonosporaceae</taxon>
        <taxon>Micromonospora</taxon>
    </lineage>
</organism>
<dbReference type="EMBL" id="LT607411">
    <property type="protein sequence ID" value="SCF24897.1"/>
    <property type="molecule type" value="Genomic_DNA"/>
</dbReference>
<feature type="domain" description="Rhamnogalacturonase A/B/Epimerase-like pectate lyase" evidence="2">
    <location>
        <begin position="66"/>
        <end position="127"/>
    </location>
</feature>
<dbReference type="InterPro" id="IPR006311">
    <property type="entry name" value="TAT_signal"/>
</dbReference>
<dbReference type="AlphaFoldDB" id="A0A1C4YW98"/>
<dbReference type="Proteomes" id="UP000198242">
    <property type="component" value="Chromosome I"/>
</dbReference>
<dbReference type="SUPFAM" id="SSF51126">
    <property type="entry name" value="Pectin lyase-like"/>
    <property type="match status" value="1"/>
</dbReference>
<keyword evidence="4" id="KW-1185">Reference proteome</keyword>
<dbReference type="RefSeq" id="WP_157744614.1">
    <property type="nucleotide sequence ID" value="NZ_LT607411.1"/>
</dbReference>
<dbReference type="GO" id="GO:0016829">
    <property type="term" value="F:lyase activity"/>
    <property type="evidence" value="ECO:0007669"/>
    <property type="project" value="UniProtKB-KW"/>
</dbReference>
<dbReference type="OrthoDB" id="3335773at2"/>
<proteinExistence type="predicted"/>
<keyword evidence="3" id="KW-0456">Lyase</keyword>
<sequence length="392" mass="39216">MQDNRSDRRHLLRAAAFTAGAVVAAPALGGITPAQAAALASTGAIPWVGPAGSGATYEVDPAVGAQAAINAALGIASQRAVYVAPGTYKVKAPVVLNDKQALIGAGPLVTMLRADSAFSGSAMVVNPWSGDLVGASRQCVSDIGLDAANVVTNGINFQMNAKPSSYGPDPAPWLTRVFVTKPTGDGIYLGGTYSGGQREFKLTDCRVESAGGWGYNLQSSDGFVSGCSAQGCVGGGYLLGGGNIKAWGSKAYGSGTATAPAPAFRLGSSRATVVGCEAQDTIGNGFEILGRNCTVSGCTADSTGVGSSGTDQSSAGFYVGTSVVSLEGSAFQRANGGATWILGGAGMRAALYLASGVDHLSVRLVSGPARETPFQRLISGTVGTNSSVSVIG</sequence>
<reference evidence="4" key="1">
    <citation type="submission" date="2016-06" db="EMBL/GenBank/DDBJ databases">
        <authorList>
            <person name="Varghese N."/>
            <person name="Submissions Spin"/>
        </authorList>
    </citation>
    <scope>NUCLEOTIDE SEQUENCE [LARGE SCALE GENOMIC DNA]</scope>
    <source>
        <strain evidence="4">DSM 43909</strain>
    </source>
</reference>
<dbReference type="Gene3D" id="2.160.20.10">
    <property type="entry name" value="Single-stranded right-handed beta-helix, Pectin lyase-like"/>
    <property type="match status" value="1"/>
</dbReference>
<keyword evidence="1" id="KW-0732">Signal</keyword>
<evidence type="ECO:0000313" key="4">
    <source>
        <dbReference type="Proteomes" id="UP000198242"/>
    </source>
</evidence>
<feature type="signal peptide" evidence="1">
    <location>
        <begin position="1"/>
        <end position="36"/>
    </location>
</feature>
<feature type="chain" id="PRO_5008709573" evidence="1">
    <location>
        <begin position="37"/>
        <end position="392"/>
    </location>
</feature>
<dbReference type="InterPro" id="IPR011050">
    <property type="entry name" value="Pectin_lyase_fold/virulence"/>
</dbReference>
<dbReference type="InterPro" id="IPR024535">
    <property type="entry name" value="RHGA/B-epi-like_pectate_lyase"/>
</dbReference>
<dbReference type="PROSITE" id="PS51318">
    <property type="entry name" value="TAT"/>
    <property type="match status" value="1"/>
</dbReference>
<protein>
    <submittedName>
        <fullName evidence="3">Pectate lyase superfamily protein</fullName>
    </submittedName>
</protein>
<evidence type="ECO:0000259" key="2">
    <source>
        <dbReference type="Pfam" id="PF12708"/>
    </source>
</evidence>
<evidence type="ECO:0000256" key="1">
    <source>
        <dbReference type="SAM" id="SignalP"/>
    </source>
</evidence>
<accession>A0A1C4YW98</accession>
<dbReference type="InterPro" id="IPR012334">
    <property type="entry name" value="Pectin_lyas_fold"/>
</dbReference>
<gene>
    <name evidence="3" type="ORF">GA0074695_4774</name>
</gene>
<evidence type="ECO:0000313" key="3">
    <source>
        <dbReference type="EMBL" id="SCF24897.1"/>
    </source>
</evidence>